<gene>
    <name evidence="3" type="ORF">K5L39_20285</name>
</gene>
<accession>A0ABU5Z3T0</accession>
<evidence type="ECO:0000256" key="2">
    <source>
        <dbReference type="ARBA" id="ARBA00022801"/>
    </source>
</evidence>
<evidence type="ECO:0000313" key="4">
    <source>
        <dbReference type="Proteomes" id="UP001299283"/>
    </source>
</evidence>
<comment type="similarity">
    <text evidence="1">Belongs to the ADP-ribosylglycohydrolase family.</text>
</comment>
<name>A0ABU5Z3T0_9MYCO</name>
<keyword evidence="3" id="KW-0326">Glycosidase</keyword>
<keyword evidence="4" id="KW-1185">Reference proteome</keyword>
<proteinExistence type="inferred from homology"/>
<dbReference type="RefSeq" id="WP_225398413.1">
    <property type="nucleotide sequence ID" value="NZ_JAYJJQ010000028.1"/>
</dbReference>
<reference evidence="3 4" key="1">
    <citation type="submission" date="2023-12" db="EMBL/GenBank/DDBJ databases">
        <title>Description of new species of Mycobacterium terrae complex isolated from sewage at the Sao Paulo Zoological Park Foundation in Brazil.</title>
        <authorList>
            <person name="Romagnoli C.L."/>
            <person name="Conceicao E.C."/>
            <person name="Machado E."/>
            <person name="Barreto L.B.P.F."/>
            <person name="Sharma A."/>
            <person name="Silva N.M."/>
            <person name="Marques L.E."/>
            <person name="Juliana M.A."/>
            <person name="Lourenco M.C.S."/>
            <person name="Digiampietri L.A."/>
            <person name="Suffys P.N."/>
            <person name="Viana-Niero C."/>
        </authorList>
    </citation>
    <scope>NUCLEOTIDE SEQUENCE [LARGE SCALE GENOMIC DNA]</scope>
    <source>
        <strain evidence="3 4">MYC017</strain>
    </source>
</reference>
<protein>
    <submittedName>
        <fullName evidence="3">ADP-ribosylglycohydrolase family protein</fullName>
        <ecNumber evidence="3">3.2.2.-</ecNumber>
    </submittedName>
</protein>
<dbReference type="InterPro" id="IPR036705">
    <property type="entry name" value="Ribosyl_crysJ1_sf"/>
</dbReference>
<dbReference type="EC" id="3.2.2.-" evidence="3"/>
<evidence type="ECO:0000313" key="3">
    <source>
        <dbReference type="EMBL" id="MEB3071520.1"/>
    </source>
</evidence>
<dbReference type="Pfam" id="PF03747">
    <property type="entry name" value="ADP_ribosyl_GH"/>
    <property type="match status" value="1"/>
</dbReference>
<dbReference type="Proteomes" id="UP001299283">
    <property type="component" value="Unassembled WGS sequence"/>
</dbReference>
<evidence type="ECO:0000256" key="1">
    <source>
        <dbReference type="ARBA" id="ARBA00010702"/>
    </source>
</evidence>
<organism evidence="3 4">
    <name type="scientific">[Mycobacterium] vasticus</name>
    <dbReference type="NCBI Taxonomy" id="2875777"/>
    <lineage>
        <taxon>Bacteria</taxon>
        <taxon>Bacillati</taxon>
        <taxon>Actinomycetota</taxon>
        <taxon>Actinomycetes</taxon>
        <taxon>Mycobacteriales</taxon>
        <taxon>Mycobacteriaceae</taxon>
        <taxon>Mycolicibacter</taxon>
    </lineage>
</organism>
<keyword evidence="2 3" id="KW-0378">Hydrolase</keyword>
<dbReference type="InterPro" id="IPR050792">
    <property type="entry name" value="ADP-ribosylglycohydrolase"/>
</dbReference>
<dbReference type="Gene3D" id="1.10.4080.10">
    <property type="entry name" value="ADP-ribosylation/Crystallin J1"/>
    <property type="match status" value="1"/>
</dbReference>
<dbReference type="InterPro" id="IPR005502">
    <property type="entry name" value="Ribosyl_crysJ1"/>
</dbReference>
<dbReference type="GO" id="GO:0016798">
    <property type="term" value="F:hydrolase activity, acting on glycosyl bonds"/>
    <property type="evidence" value="ECO:0007669"/>
    <property type="project" value="UniProtKB-KW"/>
</dbReference>
<dbReference type="SUPFAM" id="SSF101478">
    <property type="entry name" value="ADP-ribosylglycohydrolase"/>
    <property type="match status" value="1"/>
</dbReference>
<sequence length="320" mass="33089">MELSAAQRDRARGALLATAAGDALGAGYEFDGPRGPGEPVDMIGGGLGAFTPGEWTDDTSMAIAIAEVAATGADLASEAAQDVVVARWFQWSKDAKDIGVQTRAVLSAAARRGIGARSARAESEALHRSSGRTAGNGSLMRTAPVALAYLDDETGLVATARVISELTHFDPDAGDACVLWCAAIRHAVLTGELDARVGLGHLDAERRQVWEQRLDEAEQSEPRDFTHNNGWVVAALQGAWSAITTTAGPDHLRLALEAGVRGGGDTDTVAAIAGGLLGAVYGASAVPAQWRTLLSGWPGLAAADLIELADNIIDHGAPGR</sequence>
<dbReference type="PANTHER" id="PTHR16222:SF24">
    <property type="entry name" value="ADP-RIBOSYLHYDROLASE ARH3"/>
    <property type="match status" value="1"/>
</dbReference>
<comment type="caution">
    <text evidence="3">The sequence shown here is derived from an EMBL/GenBank/DDBJ whole genome shotgun (WGS) entry which is preliminary data.</text>
</comment>
<dbReference type="PANTHER" id="PTHR16222">
    <property type="entry name" value="ADP-RIBOSYLGLYCOHYDROLASE"/>
    <property type="match status" value="1"/>
</dbReference>
<dbReference type="EMBL" id="JAYJJQ010000028">
    <property type="protein sequence ID" value="MEB3071520.1"/>
    <property type="molecule type" value="Genomic_DNA"/>
</dbReference>